<dbReference type="AlphaFoldDB" id="A0A543A838"/>
<dbReference type="InterPro" id="IPR009061">
    <property type="entry name" value="DNA-bd_dom_put_sf"/>
</dbReference>
<feature type="domain" description="HTH merR-type" evidence="2">
    <location>
        <begin position="5"/>
        <end position="75"/>
    </location>
</feature>
<keyword evidence="4" id="KW-1185">Reference proteome</keyword>
<name>A0A543A838_9ACTN</name>
<sequence>MDEPLLTIGAFARAVGLTASALRHYDECGLLVPAEVDSGTGYRYYTPELAERARLIVGMREAGVPIETMRVVLDSPAGEARDALAGFLEVQSARSARAEEAVRGVLAAVDAGPAARPALVELAGPVLAAAIRQVRHAAESDPASELASVLIDVGGDAAGVDVVATNRYWMAVRTLAAAAEGDGGRAVLSLPDAAALADRLDAITTAELRIADGTLTLAGQDLGRDTTYPAHRLVLAGLEPTVTHAVLARADLIAGLDAAGYAEVDLFLGDQTRLRSPHTAEQSDVRGVVTGPPMRLRLGTALFGRALATCLGGEVQLAVTAPDRPVVVTSPYQPGFTALVMPVRHDPAS</sequence>
<dbReference type="EMBL" id="VFOV01000001">
    <property type="protein sequence ID" value="TQL68764.1"/>
    <property type="molecule type" value="Genomic_DNA"/>
</dbReference>
<dbReference type="PROSITE" id="PS00552">
    <property type="entry name" value="HTH_MERR_1"/>
    <property type="match status" value="1"/>
</dbReference>
<dbReference type="GO" id="GO:0003700">
    <property type="term" value="F:DNA-binding transcription factor activity"/>
    <property type="evidence" value="ECO:0007669"/>
    <property type="project" value="InterPro"/>
</dbReference>
<dbReference type="PROSITE" id="PS50937">
    <property type="entry name" value="HTH_MERR_2"/>
    <property type="match status" value="1"/>
</dbReference>
<dbReference type="Pfam" id="PF13411">
    <property type="entry name" value="MerR_1"/>
    <property type="match status" value="1"/>
</dbReference>
<gene>
    <name evidence="3" type="ORF">FB381_2661</name>
</gene>
<dbReference type="SMART" id="SM00422">
    <property type="entry name" value="HTH_MERR"/>
    <property type="match status" value="1"/>
</dbReference>
<evidence type="ECO:0000259" key="2">
    <source>
        <dbReference type="PROSITE" id="PS50937"/>
    </source>
</evidence>
<protein>
    <submittedName>
        <fullName evidence="3">DNA-binding transcriptional MerR regulator</fullName>
    </submittedName>
</protein>
<dbReference type="InterPro" id="IPR000551">
    <property type="entry name" value="MerR-type_HTH_dom"/>
</dbReference>
<dbReference type="RefSeq" id="WP_170225148.1">
    <property type="nucleotide sequence ID" value="NZ_VFOV01000001.1"/>
</dbReference>
<reference evidence="3 4" key="1">
    <citation type="submission" date="2019-06" db="EMBL/GenBank/DDBJ databases">
        <title>Sequencing the genomes of 1000 actinobacteria strains.</title>
        <authorList>
            <person name="Klenk H.-P."/>
        </authorList>
    </citation>
    <scope>NUCLEOTIDE SEQUENCE [LARGE SCALE GENOMIC DNA]</scope>
    <source>
        <strain evidence="3 4">DSM 25218</strain>
    </source>
</reference>
<dbReference type="SUPFAM" id="SSF46955">
    <property type="entry name" value="Putative DNA-binding domain"/>
    <property type="match status" value="1"/>
</dbReference>
<dbReference type="Proteomes" id="UP000320209">
    <property type="component" value="Unassembled WGS sequence"/>
</dbReference>
<dbReference type="PANTHER" id="PTHR30204:SF97">
    <property type="entry name" value="MERR FAMILY REGULATORY PROTEIN"/>
    <property type="match status" value="1"/>
</dbReference>
<keyword evidence="1 3" id="KW-0238">DNA-binding</keyword>
<dbReference type="GO" id="GO:0003677">
    <property type="term" value="F:DNA binding"/>
    <property type="evidence" value="ECO:0007669"/>
    <property type="project" value="UniProtKB-KW"/>
</dbReference>
<dbReference type="PANTHER" id="PTHR30204">
    <property type="entry name" value="REDOX-CYCLING DRUG-SENSING TRANSCRIPTIONAL ACTIVATOR SOXR"/>
    <property type="match status" value="1"/>
</dbReference>
<dbReference type="Gene3D" id="3.10.150.10">
    <property type="entry name" value="DNA Polymerase III, subunit A, domain 2"/>
    <property type="match status" value="2"/>
</dbReference>
<proteinExistence type="predicted"/>
<organism evidence="3 4">
    <name type="scientific">Nocardioides albertanoniae</name>
    <dbReference type="NCBI Taxonomy" id="1175486"/>
    <lineage>
        <taxon>Bacteria</taxon>
        <taxon>Bacillati</taxon>
        <taxon>Actinomycetota</taxon>
        <taxon>Actinomycetes</taxon>
        <taxon>Propionibacteriales</taxon>
        <taxon>Nocardioidaceae</taxon>
        <taxon>Nocardioides</taxon>
    </lineage>
</organism>
<comment type="caution">
    <text evidence="3">The sequence shown here is derived from an EMBL/GenBank/DDBJ whole genome shotgun (WGS) entry which is preliminary data.</text>
</comment>
<evidence type="ECO:0000256" key="1">
    <source>
        <dbReference type="ARBA" id="ARBA00023125"/>
    </source>
</evidence>
<evidence type="ECO:0000313" key="3">
    <source>
        <dbReference type="EMBL" id="TQL68764.1"/>
    </source>
</evidence>
<accession>A0A543A838</accession>
<evidence type="ECO:0000313" key="4">
    <source>
        <dbReference type="Proteomes" id="UP000320209"/>
    </source>
</evidence>
<dbReference type="Gene3D" id="1.10.1660.10">
    <property type="match status" value="1"/>
</dbReference>
<dbReference type="InterPro" id="IPR047057">
    <property type="entry name" value="MerR_fam"/>
</dbReference>